<dbReference type="Proteomes" id="UP000053695">
    <property type="component" value="Unassembled WGS sequence"/>
</dbReference>
<accession>N6UUR9</accession>
<evidence type="ECO:0000256" key="8">
    <source>
        <dbReference type="ARBA" id="ARBA00059506"/>
    </source>
</evidence>
<dbReference type="Gene3D" id="3.30.70.2170">
    <property type="match status" value="1"/>
</dbReference>
<comment type="subcellular location">
    <subcellularLocation>
        <location evidence="1">Membrane</location>
        <topology evidence="1">Multi-pass membrane protein</topology>
    </subcellularLocation>
</comment>
<feature type="transmembrane region" description="Helical" evidence="10">
    <location>
        <begin position="553"/>
        <end position="571"/>
    </location>
</feature>
<dbReference type="GO" id="GO:0046961">
    <property type="term" value="F:proton-transporting ATPase activity, rotational mechanism"/>
    <property type="evidence" value="ECO:0007669"/>
    <property type="project" value="InterPro"/>
</dbReference>
<protein>
    <recommendedName>
        <fullName evidence="9 10">A-type ATP synthase subunit I</fullName>
    </recommendedName>
</protein>
<dbReference type="Pfam" id="PF01496">
    <property type="entry name" value="V_ATPase_I"/>
    <property type="match status" value="2"/>
</dbReference>
<evidence type="ECO:0000256" key="5">
    <source>
        <dbReference type="ARBA" id="ARBA00022989"/>
    </source>
</evidence>
<dbReference type="PATRIC" id="fig|1069083.5.peg.862"/>
<dbReference type="GO" id="GO:0016471">
    <property type="term" value="C:vacuolar proton-transporting V-type ATPase complex"/>
    <property type="evidence" value="ECO:0007669"/>
    <property type="project" value="TreeGrafter"/>
</dbReference>
<comment type="function">
    <text evidence="8">Component of the A-type ATP synthase that produces ATP from ADP in the presence of a proton gradient across the membrane.</text>
</comment>
<evidence type="ECO:0000256" key="2">
    <source>
        <dbReference type="ARBA" id="ARBA00009904"/>
    </source>
</evidence>
<keyword evidence="4 10" id="KW-0812">Transmembrane</keyword>
<dbReference type="PANTHER" id="PTHR11629">
    <property type="entry name" value="VACUOLAR PROTON ATPASES"/>
    <property type="match status" value="1"/>
</dbReference>
<keyword evidence="11" id="KW-0175">Coiled coil</keyword>
<dbReference type="GO" id="GO:0016787">
    <property type="term" value="F:hydrolase activity"/>
    <property type="evidence" value="ECO:0007669"/>
    <property type="project" value="UniProtKB-KW"/>
</dbReference>
<keyword evidence="3 10" id="KW-0813">Transport</keyword>
<dbReference type="AlphaFoldDB" id="N6UUR9"/>
<dbReference type="GO" id="GO:0051117">
    <property type="term" value="F:ATPase binding"/>
    <property type="evidence" value="ECO:0007669"/>
    <property type="project" value="TreeGrafter"/>
</dbReference>
<keyword evidence="13" id="KW-1185">Reference proteome</keyword>
<dbReference type="Gene3D" id="1.20.1460.20">
    <property type="match status" value="1"/>
</dbReference>
<evidence type="ECO:0000256" key="1">
    <source>
        <dbReference type="ARBA" id="ARBA00004141"/>
    </source>
</evidence>
<organism evidence="12 13">
    <name type="scientific">Methanocaldococcus villosus KIN24-T80</name>
    <dbReference type="NCBI Taxonomy" id="1069083"/>
    <lineage>
        <taxon>Archaea</taxon>
        <taxon>Methanobacteriati</taxon>
        <taxon>Methanobacteriota</taxon>
        <taxon>Methanomada group</taxon>
        <taxon>Methanococci</taxon>
        <taxon>Methanococcales</taxon>
        <taxon>Methanocaldococcaceae</taxon>
        <taxon>Methanocaldococcus</taxon>
    </lineage>
</organism>
<evidence type="ECO:0000256" key="10">
    <source>
        <dbReference type="RuleBase" id="RU361189"/>
    </source>
</evidence>
<feature type="coiled-coil region" evidence="11">
    <location>
        <begin position="110"/>
        <end position="140"/>
    </location>
</feature>
<comment type="caution">
    <text evidence="12">The sequence shown here is derived from an EMBL/GenBank/DDBJ whole genome shotgun (WGS) entry which is preliminary data.</text>
</comment>
<keyword evidence="5 10" id="KW-1133">Transmembrane helix</keyword>
<evidence type="ECO:0000256" key="4">
    <source>
        <dbReference type="ARBA" id="ARBA00022692"/>
    </source>
</evidence>
<evidence type="ECO:0000256" key="9">
    <source>
        <dbReference type="ARBA" id="ARBA00068671"/>
    </source>
</evidence>
<feature type="transmembrane region" description="Helical" evidence="10">
    <location>
        <begin position="529"/>
        <end position="546"/>
    </location>
</feature>
<dbReference type="Gene3D" id="3.30.70.2750">
    <property type="match status" value="1"/>
</dbReference>
<feature type="coiled-coil region" evidence="11">
    <location>
        <begin position="237"/>
        <end position="272"/>
    </location>
</feature>
<dbReference type="GO" id="GO:0033179">
    <property type="term" value="C:proton-transporting V-type ATPase, V0 domain"/>
    <property type="evidence" value="ECO:0007669"/>
    <property type="project" value="InterPro"/>
</dbReference>
<proteinExistence type="inferred from homology"/>
<feature type="transmembrane region" description="Helical" evidence="10">
    <location>
        <begin position="415"/>
        <end position="438"/>
    </location>
</feature>
<gene>
    <name evidence="12" type="ORF">J422_04398</name>
</gene>
<name>N6UUR9_9EURY</name>
<dbReference type="NCBIfam" id="NF004428">
    <property type="entry name" value="PRK05771.2-1"/>
    <property type="match status" value="1"/>
</dbReference>
<evidence type="ECO:0000256" key="6">
    <source>
        <dbReference type="ARBA" id="ARBA00023065"/>
    </source>
</evidence>
<dbReference type="STRING" id="1069083.GCA_000371805_00644"/>
<evidence type="ECO:0000313" key="12">
    <source>
        <dbReference type="EMBL" id="ENN96079.1"/>
    </source>
</evidence>
<feature type="transmembrane region" description="Helical" evidence="10">
    <location>
        <begin position="379"/>
        <end position="403"/>
    </location>
</feature>
<evidence type="ECO:0000256" key="11">
    <source>
        <dbReference type="SAM" id="Coils"/>
    </source>
</evidence>
<evidence type="ECO:0000313" key="13">
    <source>
        <dbReference type="Proteomes" id="UP000053695"/>
    </source>
</evidence>
<dbReference type="GO" id="GO:0007035">
    <property type="term" value="P:vacuolar acidification"/>
    <property type="evidence" value="ECO:0007669"/>
    <property type="project" value="TreeGrafter"/>
</dbReference>
<keyword evidence="7 10" id="KW-0472">Membrane</keyword>
<dbReference type="PANTHER" id="PTHR11629:SF63">
    <property type="entry name" value="V-TYPE PROTON ATPASE SUBUNIT A"/>
    <property type="match status" value="1"/>
</dbReference>
<feature type="transmembrane region" description="Helical" evidence="10">
    <location>
        <begin position="467"/>
        <end position="490"/>
    </location>
</feature>
<keyword evidence="12" id="KW-0378">Hydrolase</keyword>
<sequence length="665" mass="75183">MKKLKMVILDEKVDDVVRALHDHGLVEICDISEKLENSEWKNLLSVSHSADYVRDVMVMLIKSSRLLDLFSSVKEEKSSIKELLNPEPPEKKKVNFKTYKEVLDYAKKVLDEISKEADPLANKLNEIENKKSKMIQLKEQISYLKGLDFDLKYLGEGAFAYIGAGNVPKEKLDELKENLEKVTDGYVEVFSGEVFEKEGKQRVPIVFITLKEYLDTVLSELRKFEFERYDIKAEGYVKDVLANIERELNNIEKEKENIVREIRNLANKYEKELLVVHELLTIEKERGEVYNHFGKTERTYYLEAWVPEKYAKKAKDIIEKSSNGFCFVEITDPDEPEERIPVMLDNPKPIKPFEMLTEMYAMPKYNEVDPTLLIVPGFLLFYGIMLTDAVYGFLLTIVGLWVWKRIGKVSEGARNLGYILTLAGISTIIMGIITGGYLGDFLWEFLKIDIYKEGLALVNPLGGNGPIMILTFAIAVGVLHLFIGLLVGFIENIKKGKIGDAIFHQGIWLFLIIALVIGLLFPIMPIYKIPAIILIALIIVIIMCAIKGFKENGLMGALLGALDITGFLGNVLSYARLLALCLATGGLAMAVNIMAKLIGGAVPILGIILTIIVLFIGHIFNFVMNGLGAFIHSLRLHYVEFFSQFYEGGGKKFKPFKAQREYTTI</sequence>
<keyword evidence="6 10" id="KW-0406">Ion transport</keyword>
<feature type="transmembrane region" description="Helical" evidence="10">
    <location>
        <begin position="602"/>
        <end position="624"/>
    </location>
</feature>
<reference evidence="12 13" key="1">
    <citation type="journal article" date="2013" name="Genome Announc.">
        <title>Draft Genome Sequence of a Highly Flagellated, Fast-Swimming Archaeon, Methanocaldococcus villosus Strain KIN24-T80 (DSM 22612).</title>
        <authorList>
            <person name="Thennarasu S."/>
            <person name="Polireddy D."/>
            <person name="Antony A."/>
            <person name="Yada M.R."/>
            <person name="Algarawi S."/>
            <person name="Sivakumar N."/>
        </authorList>
    </citation>
    <scope>NUCLEOTIDE SEQUENCE [LARGE SCALE GENOMIC DNA]</scope>
    <source>
        <strain evidence="12 13">KIN24-T80</strain>
    </source>
</reference>
<dbReference type="EMBL" id="APMM01000028">
    <property type="protein sequence ID" value="ENN96079.1"/>
    <property type="molecule type" value="Genomic_DNA"/>
</dbReference>
<evidence type="ECO:0000256" key="7">
    <source>
        <dbReference type="ARBA" id="ARBA00023136"/>
    </source>
</evidence>
<evidence type="ECO:0000256" key="3">
    <source>
        <dbReference type="ARBA" id="ARBA00022448"/>
    </source>
</evidence>
<dbReference type="InterPro" id="IPR002490">
    <property type="entry name" value="V-ATPase_116kDa_su"/>
</dbReference>
<feature type="transmembrane region" description="Helical" evidence="10">
    <location>
        <begin position="502"/>
        <end position="523"/>
    </location>
</feature>
<comment type="similarity">
    <text evidence="2 10">Belongs to the V-ATPase 116 kDa subunit family.</text>
</comment>